<dbReference type="EMBL" id="BONU01000002">
    <property type="protein sequence ID" value="GIG72121.1"/>
    <property type="molecule type" value="Genomic_DNA"/>
</dbReference>
<evidence type="ECO:0000256" key="2">
    <source>
        <dbReference type="SAM" id="MobiDB-lite"/>
    </source>
</evidence>
<dbReference type="GO" id="GO:0006310">
    <property type="term" value="P:DNA recombination"/>
    <property type="evidence" value="ECO:0007669"/>
    <property type="project" value="UniProtKB-KW"/>
</dbReference>
<proteinExistence type="predicted"/>
<feature type="compositionally biased region" description="Low complexity" evidence="2">
    <location>
        <begin position="112"/>
        <end position="122"/>
    </location>
</feature>
<evidence type="ECO:0000256" key="1">
    <source>
        <dbReference type="ARBA" id="ARBA00023172"/>
    </source>
</evidence>
<reference evidence="3" key="1">
    <citation type="submission" date="2021-01" db="EMBL/GenBank/DDBJ databases">
        <title>Whole genome shotgun sequence of Planosporangium flavigriseum NBRC 105377.</title>
        <authorList>
            <person name="Komaki H."/>
            <person name="Tamura T."/>
        </authorList>
    </citation>
    <scope>NUCLEOTIDE SEQUENCE</scope>
    <source>
        <strain evidence="3">NBRC 105377</strain>
    </source>
</reference>
<keyword evidence="4" id="KW-1185">Reference proteome</keyword>
<dbReference type="InterPro" id="IPR013762">
    <property type="entry name" value="Integrase-like_cat_sf"/>
</dbReference>
<feature type="region of interest" description="Disordered" evidence="2">
    <location>
        <begin position="63"/>
        <end position="122"/>
    </location>
</feature>
<comment type="caution">
    <text evidence="3">The sequence shown here is derived from an EMBL/GenBank/DDBJ whole genome shotgun (WGS) entry which is preliminary data.</text>
</comment>
<dbReference type="GO" id="GO:0003677">
    <property type="term" value="F:DNA binding"/>
    <property type="evidence" value="ECO:0007669"/>
    <property type="project" value="InterPro"/>
</dbReference>
<dbReference type="GO" id="GO:0015074">
    <property type="term" value="P:DNA integration"/>
    <property type="evidence" value="ECO:0007669"/>
    <property type="project" value="InterPro"/>
</dbReference>
<feature type="compositionally biased region" description="Acidic residues" evidence="2">
    <location>
        <begin position="102"/>
        <end position="111"/>
    </location>
</feature>
<dbReference type="AlphaFoldDB" id="A0A8J3PJB3"/>
<evidence type="ECO:0000313" key="4">
    <source>
        <dbReference type="Proteomes" id="UP000653674"/>
    </source>
</evidence>
<gene>
    <name evidence="3" type="ORF">Pfl04_05250</name>
</gene>
<feature type="compositionally biased region" description="Basic and acidic residues" evidence="2">
    <location>
        <begin position="63"/>
        <end position="101"/>
    </location>
</feature>
<feature type="region of interest" description="Disordered" evidence="2">
    <location>
        <begin position="1"/>
        <end position="41"/>
    </location>
</feature>
<evidence type="ECO:0008006" key="5">
    <source>
        <dbReference type="Google" id="ProtNLM"/>
    </source>
</evidence>
<protein>
    <recommendedName>
        <fullName evidence="5">Phage integrase family protein</fullName>
    </recommendedName>
</protein>
<accession>A0A8J3PJB3</accession>
<sequence>MSDGGVSRSPPAAPTRSDYPARPSQPWPATVAELGRPGLHFHDLRHTGNTLAAATETSLRDLMARMGHDQPGRRADLPARHERGGSGDREGTGRDDDKVAGDDDQGDDDPADGAAGAVARAS</sequence>
<organism evidence="3 4">
    <name type="scientific">Planosporangium flavigriseum</name>
    <dbReference type="NCBI Taxonomy" id="373681"/>
    <lineage>
        <taxon>Bacteria</taxon>
        <taxon>Bacillati</taxon>
        <taxon>Actinomycetota</taxon>
        <taxon>Actinomycetes</taxon>
        <taxon>Micromonosporales</taxon>
        <taxon>Micromonosporaceae</taxon>
        <taxon>Planosporangium</taxon>
    </lineage>
</organism>
<evidence type="ECO:0000313" key="3">
    <source>
        <dbReference type="EMBL" id="GIG72121.1"/>
    </source>
</evidence>
<name>A0A8J3PJB3_9ACTN</name>
<dbReference type="SUPFAM" id="SSF56349">
    <property type="entry name" value="DNA breaking-rejoining enzymes"/>
    <property type="match status" value="1"/>
</dbReference>
<dbReference type="Proteomes" id="UP000653674">
    <property type="component" value="Unassembled WGS sequence"/>
</dbReference>
<dbReference type="Gene3D" id="1.10.443.10">
    <property type="entry name" value="Intergrase catalytic core"/>
    <property type="match status" value="1"/>
</dbReference>
<keyword evidence="1" id="KW-0233">DNA recombination</keyword>
<dbReference type="InterPro" id="IPR011010">
    <property type="entry name" value="DNA_brk_join_enz"/>
</dbReference>